<dbReference type="GO" id="GO:0004842">
    <property type="term" value="F:ubiquitin-protein transferase activity"/>
    <property type="evidence" value="ECO:0007669"/>
    <property type="project" value="InterPro"/>
</dbReference>
<evidence type="ECO:0000259" key="8">
    <source>
        <dbReference type="PROSITE" id="PS50089"/>
    </source>
</evidence>
<dbReference type="Gene3D" id="3.30.40.10">
    <property type="entry name" value="Zinc/RING finger domain, C3HC4 (zinc finger)"/>
    <property type="match status" value="1"/>
</dbReference>
<feature type="domain" description="RING-type" evidence="8">
    <location>
        <begin position="856"/>
        <end position="894"/>
    </location>
</feature>
<protein>
    <recommendedName>
        <fullName evidence="12">Ring finger protein 213</fullName>
    </recommendedName>
</protein>
<dbReference type="InterPro" id="IPR001841">
    <property type="entry name" value="Znf_RING"/>
</dbReference>
<dbReference type="GeneTree" id="ENSGT00630000089884"/>
<evidence type="ECO:0000256" key="3">
    <source>
        <dbReference type="ARBA" id="ARBA00022723"/>
    </source>
</evidence>
<reference evidence="10" key="2">
    <citation type="submission" date="2025-08" db="UniProtKB">
        <authorList>
            <consortium name="Ensembl"/>
        </authorList>
    </citation>
    <scope>IDENTIFICATION</scope>
</reference>
<keyword evidence="2" id="KW-0963">Cytoplasm</keyword>
<evidence type="ECO:0000256" key="6">
    <source>
        <dbReference type="ARBA" id="ARBA00022859"/>
    </source>
</evidence>
<comment type="subcellular location">
    <subcellularLocation>
        <location evidence="1">Cytoplasm</location>
    </subcellularLocation>
</comment>
<keyword evidence="3" id="KW-0479">Metal-binding</keyword>
<evidence type="ECO:0008006" key="12">
    <source>
        <dbReference type="Google" id="ProtNLM"/>
    </source>
</evidence>
<dbReference type="InterPro" id="IPR017907">
    <property type="entry name" value="Znf_RING_CS"/>
</dbReference>
<dbReference type="PROSITE" id="PS00518">
    <property type="entry name" value="ZF_RING_1"/>
    <property type="match status" value="1"/>
</dbReference>
<dbReference type="Pfam" id="PF20173">
    <property type="entry name" value="ZnF_RZ-type"/>
    <property type="match status" value="1"/>
</dbReference>
<dbReference type="GO" id="GO:0002040">
    <property type="term" value="P:sprouting angiogenesis"/>
    <property type="evidence" value="ECO:0007669"/>
    <property type="project" value="TreeGrafter"/>
</dbReference>
<evidence type="ECO:0000256" key="4">
    <source>
        <dbReference type="ARBA" id="ARBA00022771"/>
    </source>
</evidence>
<reference evidence="10" key="1">
    <citation type="submission" date="2023-05" db="EMBL/GenBank/DDBJ databases">
        <title>High-quality long-read genome of Scophthalmus maximus.</title>
        <authorList>
            <person name="Lien S."/>
            <person name="Martinez P."/>
        </authorList>
    </citation>
    <scope>NUCLEOTIDE SEQUENCE [LARGE SCALE GENOMIC DNA]</scope>
</reference>
<dbReference type="SMART" id="SM00184">
    <property type="entry name" value="RING"/>
    <property type="match status" value="1"/>
</dbReference>
<feature type="domain" description="RZ-type" evidence="9">
    <location>
        <begin position="1214"/>
        <end position="1284"/>
    </location>
</feature>
<evidence type="ECO:0000259" key="9">
    <source>
        <dbReference type="PROSITE" id="PS51981"/>
    </source>
</evidence>
<dbReference type="GO" id="GO:0016887">
    <property type="term" value="F:ATP hydrolysis activity"/>
    <property type="evidence" value="ECO:0007669"/>
    <property type="project" value="InterPro"/>
</dbReference>
<evidence type="ECO:0000256" key="5">
    <source>
        <dbReference type="ARBA" id="ARBA00022833"/>
    </source>
</evidence>
<proteinExistence type="predicted"/>
<dbReference type="InterPro" id="IPR013083">
    <property type="entry name" value="Znf_RING/FYVE/PHD"/>
</dbReference>
<dbReference type="PANTHER" id="PTHR22605:SF18">
    <property type="entry name" value="E3 UBIQUITIN-PROTEIN LIGASE RNF213-ALPHA"/>
    <property type="match status" value="1"/>
</dbReference>
<evidence type="ECO:0000313" key="11">
    <source>
        <dbReference type="Proteomes" id="UP000694558"/>
    </source>
</evidence>
<dbReference type="GO" id="GO:0005829">
    <property type="term" value="C:cytosol"/>
    <property type="evidence" value="ECO:0007669"/>
    <property type="project" value="TreeGrafter"/>
</dbReference>
<dbReference type="FunFam" id="3.30.40.10:FF:000488">
    <property type="entry name" value="E3 ubiquitin-protein ligase RNF213"/>
    <property type="match status" value="1"/>
</dbReference>
<dbReference type="SUPFAM" id="SSF57850">
    <property type="entry name" value="RING/U-box"/>
    <property type="match status" value="1"/>
</dbReference>
<dbReference type="GO" id="GO:0016020">
    <property type="term" value="C:membrane"/>
    <property type="evidence" value="ECO:0007669"/>
    <property type="project" value="TreeGrafter"/>
</dbReference>
<dbReference type="GO" id="GO:0008270">
    <property type="term" value="F:zinc ion binding"/>
    <property type="evidence" value="ECO:0007669"/>
    <property type="project" value="UniProtKB-KW"/>
</dbReference>
<dbReference type="GO" id="GO:0006511">
    <property type="term" value="P:ubiquitin-dependent protein catabolic process"/>
    <property type="evidence" value="ECO:0007669"/>
    <property type="project" value="TreeGrafter"/>
</dbReference>
<dbReference type="GO" id="GO:2000051">
    <property type="term" value="P:negative regulation of non-canonical Wnt signaling pathway"/>
    <property type="evidence" value="ECO:0007669"/>
    <property type="project" value="TreeGrafter"/>
</dbReference>
<gene>
    <name evidence="10" type="primary">rnf213a</name>
</gene>
<keyword evidence="6" id="KW-0391">Immunity</keyword>
<evidence type="ECO:0000313" key="10">
    <source>
        <dbReference type="Ensembl" id="ENSSMAP00000028132.2"/>
    </source>
</evidence>
<keyword evidence="5" id="KW-0862">Zinc</keyword>
<dbReference type="InterPro" id="IPR031248">
    <property type="entry name" value="RNF213"/>
</dbReference>
<dbReference type="Pfam" id="PF13920">
    <property type="entry name" value="zf-C3HC4_3"/>
    <property type="match status" value="1"/>
</dbReference>
<dbReference type="PROSITE" id="PS51981">
    <property type="entry name" value="ZF_RZ"/>
    <property type="match status" value="1"/>
</dbReference>
<dbReference type="PANTHER" id="PTHR22605">
    <property type="entry name" value="RZ-TYPE DOMAIN-CONTAINING PROTEIN"/>
    <property type="match status" value="1"/>
</dbReference>
<evidence type="ECO:0000256" key="2">
    <source>
        <dbReference type="ARBA" id="ARBA00022490"/>
    </source>
</evidence>
<dbReference type="Ensembl" id="ENSSMAT00000028483.2">
    <property type="protein sequence ID" value="ENSSMAP00000028132.2"/>
    <property type="gene ID" value="ENSSMAG00000017162.2"/>
</dbReference>
<organism evidence="10 11">
    <name type="scientific">Scophthalmus maximus</name>
    <name type="common">Turbot</name>
    <name type="synonym">Psetta maxima</name>
    <dbReference type="NCBI Taxonomy" id="52904"/>
    <lineage>
        <taxon>Eukaryota</taxon>
        <taxon>Metazoa</taxon>
        <taxon>Chordata</taxon>
        <taxon>Craniata</taxon>
        <taxon>Vertebrata</taxon>
        <taxon>Euteleostomi</taxon>
        <taxon>Actinopterygii</taxon>
        <taxon>Neopterygii</taxon>
        <taxon>Teleostei</taxon>
        <taxon>Neoteleostei</taxon>
        <taxon>Acanthomorphata</taxon>
        <taxon>Carangaria</taxon>
        <taxon>Pleuronectiformes</taxon>
        <taxon>Pleuronectoidei</taxon>
        <taxon>Scophthalmidae</taxon>
        <taxon>Scophthalmus</taxon>
    </lineage>
</organism>
<name>A0A8D3B414_SCOMX</name>
<dbReference type="GO" id="GO:0002376">
    <property type="term" value="P:immune system process"/>
    <property type="evidence" value="ECO:0007669"/>
    <property type="project" value="UniProtKB-KW"/>
</dbReference>
<dbReference type="Proteomes" id="UP000694558">
    <property type="component" value="Chromosome 19"/>
</dbReference>
<dbReference type="GO" id="GO:0005730">
    <property type="term" value="C:nucleolus"/>
    <property type="evidence" value="ECO:0007669"/>
    <property type="project" value="TreeGrafter"/>
</dbReference>
<keyword evidence="4 7" id="KW-0863">Zinc-finger</keyword>
<evidence type="ECO:0000256" key="1">
    <source>
        <dbReference type="ARBA" id="ARBA00004496"/>
    </source>
</evidence>
<dbReference type="InterPro" id="IPR046439">
    <property type="entry name" value="ZF_RZ_dom"/>
</dbReference>
<accession>A0A8D3B414</accession>
<dbReference type="PROSITE" id="PS50089">
    <property type="entry name" value="ZF_RING_2"/>
    <property type="match status" value="1"/>
</dbReference>
<evidence type="ECO:0000256" key="7">
    <source>
        <dbReference type="PROSITE-ProRule" id="PRU00175"/>
    </source>
</evidence>
<sequence>METGQTVVLLNLQNLYESLYDALNQYYVCLGGQKYVDLGLGTHRVKCRVHKDFRLIVIEEREVVYKQFPIPLINRLEKHYLDIHTVLKADQRRMVDELERWVRLFVSLSSQHLGHTYKYQPADVFIGYHSDSCASVVLQVIEKQKESLEISEPERQVLDEAKLVLLKCATPDSVVRLDCTGLPKVESEHLASVYFEEQNNNCLADNILAHTRQKIHGCSSFTEVTTFSRLLTTSDLEPLEQMFQSIELLSLQQFDTEHSFLKKIRFSNCESHIGPCNKILIIQCDFDEASHSANLIASAKYSSINEINKITQENTGCKVFFYFIVRLPRMEGGTSYVGFHGGLWRSVHIDDLRRSKDIVSDIKALQNMTISQMFETRLSMPEENEQQGAEFEKNVSPTFTIYTTALLRSCVQSAVGMLRDQVESGLRSTRRVEILLTLLSDNDNIIGEFLQIVKRHLHSLLEFYDGNTSIIKSNWVIKEASNIDALQEGGTFRHTLWKRVQAVVAPLLAQLVSVIDRDQNLDLLLDRNCGEYVKRLWLDIFGNDKLLEIPHLSRDHKSETRTILVQNYIAQDKNMSCSMPFSWRIKDYLEELWVHARQHEGHTQKEFDEFFWKTPLGRYIAKADTEMQTEFFQRYLQDFISMTMNVTCQQDLQVLMCSALSCCVNELRVKLGDTETVTSLPWVHAAYHEFKSRLQNLSRMICIEPKVTQSLHTSDGVELVLDVYAAFACVEYLEPRVLDTDAQRQAWLRQVKKLQVPIELICSEDSVLTSVCVFFVLRAGWNRIFSLSIFVEHMFGIKEDEKITPLVLEHTKRLGLILEKNADLKTQHSFEAVIGLLKTCKDRAFEHITKFGLTMCPVCMGDPQNPLCLPCDHIYCVACIKQWLVPGQMYCPLCMQPVDDDFPLVSSDAMRVLVNQRAQFRKQCNAFFIDLVSTVCFKDNSPPCSAVILNLLSFLMVEANAQHILTKVLSPFDDSVDKNPVVRSVVLKLLLQYSFDEVKDYLQQHLTAIEQSHILEETDKTELYCLYMNCLECVTLRCSLFSSTLDIFISLGFHSKEATPIDVYLVCGEDYKTIRNAVAKVLMEGKVDGLDEACLPQWKTVYLLLALYREVTTLYRGANVLLHPKPHIDSLTSYIQTSKFLCSPVVKPFATALLTNHLGLLAVRSGASAAQCVLADLTIHLAAVLLCGNQGILGPLQQLTRAPANMQAAFLPTMPEDILAVAQQALGPLQWYHCPNGHPCTIGECGQPTQTSHCLDCGVVIGGNDHIPVPGFQVVPLQGDRTQTGHILGDPGRRDNPDMQDTKGVSPFPFNVVRMLTHMAMLLGACNHPQFIAAIIKPPVPDPGAFLLAHLRKDLQHLIRSLGKGTDDTISTVHLLITLLSNTKLCWLLLSGPVPYDNQLSTKEARNEWELEMSNAIIIPQLKHLDRQLNEVNKFVRTDFRVSANPIMRLTFGDPGLFLASLPQNSLIHGSAVWSCREKVSLLTLSRIVEQNDGKDTLPVLWRFLHREAELRLVKHLPEILALQRDLVKKFQNITELAFGTIAEFLHISLKTWYEKYIKIFLTTWNQLRVSLATNGEIKIPAEFCEEDLNRNSDFKVLLPRRQGPGLCSTALVSYLIGLHNDLVYCVDKHTGEETSYKVSPADLTDLHVIRYELERDLMPLVLSNTQYSIERGQETLHEYDLPKIQLRLVSRFLLGKPLITLNGIPTLVNRHERNYEIILKDVKTKVKQEPLQTLTLLAVAGELHSYSEVFEALSTLEVALGFLAMTGGEPHMQLSCYLEEVLQMGSQMAPHILKVSLSEALSMCFLKQCVALWQLLASLKSENMLRLKRDPFVGVSEKYKQALGEDEHRLLTGFFSKSSADTFLLEMHEFLVLVLKNPDAPDTYRPNWGLKVTLLSYMERKDLDAPPDVEELFPDEICLSHYVEAWKFIVAFKQECGQRQ</sequence>